<dbReference type="GO" id="GO:0051301">
    <property type="term" value="P:cell division"/>
    <property type="evidence" value="ECO:0007669"/>
    <property type="project" value="UniProtKB-KW"/>
</dbReference>
<keyword evidence="3 10" id="KW-0132">Cell division</keyword>
<dbReference type="GO" id="GO:0047480">
    <property type="term" value="F:UDP-N-acetylmuramoyl-tripeptide-D-alanyl-D-alanine ligase activity"/>
    <property type="evidence" value="ECO:0007669"/>
    <property type="project" value="UniProtKB-UniRule"/>
</dbReference>
<evidence type="ECO:0000313" key="15">
    <source>
        <dbReference type="EMBL" id="QNL99187.1"/>
    </source>
</evidence>
<reference evidence="15 16" key="1">
    <citation type="submission" date="2020-08" db="EMBL/GenBank/DDBJ databases">
        <authorList>
            <person name="Liu C."/>
            <person name="Sun Q."/>
        </authorList>
    </citation>
    <scope>NUCLEOTIDE SEQUENCE [LARGE SCALE GENOMIC DNA]</scope>
    <source>
        <strain evidence="15 16">NSJ-4</strain>
    </source>
</reference>
<keyword evidence="1 10" id="KW-0963">Cytoplasm</keyword>
<comment type="subcellular location">
    <subcellularLocation>
        <location evidence="10 11">Cytoplasm</location>
    </subcellularLocation>
</comment>
<name>A0A7G9FKV6_9FIRM</name>
<keyword evidence="6 10" id="KW-0133">Cell shape</keyword>
<keyword evidence="4 10" id="KW-0547">Nucleotide-binding</keyword>
<evidence type="ECO:0000256" key="9">
    <source>
        <dbReference type="ARBA" id="ARBA00023316"/>
    </source>
</evidence>
<dbReference type="GO" id="GO:0071555">
    <property type="term" value="P:cell wall organization"/>
    <property type="evidence" value="ECO:0007669"/>
    <property type="project" value="UniProtKB-KW"/>
</dbReference>
<dbReference type="HAMAP" id="MF_02019">
    <property type="entry name" value="MurF"/>
    <property type="match status" value="1"/>
</dbReference>
<dbReference type="EC" id="6.3.2.10" evidence="10 11"/>
<evidence type="ECO:0000256" key="10">
    <source>
        <dbReference type="HAMAP-Rule" id="MF_02019"/>
    </source>
</evidence>
<dbReference type="GO" id="GO:0008360">
    <property type="term" value="P:regulation of cell shape"/>
    <property type="evidence" value="ECO:0007669"/>
    <property type="project" value="UniProtKB-KW"/>
</dbReference>
<dbReference type="InterPro" id="IPR000713">
    <property type="entry name" value="Mur_ligase_N"/>
</dbReference>
<dbReference type="InterPro" id="IPR051046">
    <property type="entry name" value="MurCDEF_CellWall_CoF430Synth"/>
</dbReference>
<accession>A0A7G9FKV6</accession>
<dbReference type="GO" id="GO:0005737">
    <property type="term" value="C:cytoplasm"/>
    <property type="evidence" value="ECO:0007669"/>
    <property type="project" value="UniProtKB-SubCell"/>
</dbReference>
<evidence type="ECO:0000256" key="5">
    <source>
        <dbReference type="ARBA" id="ARBA00022840"/>
    </source>
</evidence>
<keyword evidence="8 10" id="KW-0131">Cell cycle</keyword>
<dbReference type="GO" id="GO:0005524">
    <property type="term" value="F:ATP binding"/>
    <property type="evidence" value="ECO:0007669"/>
    <property type="project" value="UniProtKB-UniRule"/>
</dbReference>
<evidence type="ECO:0000256" key="8">
    <source>
        <dbReference type="ARBA" id="ARBA00023306"/>
    </source>
</evidence>
<evidence type="ECO:0000256" key="7">
    <source>
        <dbReference type="ARBA" id="ARBA00022984"/>
    </source>
</evidence>
<evidence type="ECO:0000256" key="1">
    <source>
        <dbReference type="ARBA" id="ARBA00022490"/>
    </source>
</evidence>
<dbReference type="AlphaFoldDB" id="A0A7G9FKV6"/>
<evidence type="ECO:0000256" key="6">
    <source>
        <dbReference type="ARBA" id="ARBA00022960"/>
    </source>
</evidence>
<comment type="pathway">
    <text evidence="10 11">Cell wall biogenesis; peptidoglycan biosynthesis.</text>
</comment>
<evidence type="ECO:0000259" key="14">
    <source>
        <dbReference type="Pfam" id="PF08245"/>
    </source>
</evidence>
<dbReference type="InterPro" id="IPR036565">
    <property type="entry name" value="Mur-like_cat_sf"/>
</dbReference>
<dbReference type="InterPro" id="IPR005863">
    <property type="entry name" value="UDP-N-AcMur_synth"/>
</dbReference>
<keyword evidence="9 10" id="KW-0961">Cell wall biogenesis/degradation</keyword>
<evidence type="ECO:0000256" key="2">
    <source>
        <dbReference type="ARBA" id="ARBA00022598"/>
    </source>
</evidence>
<dbReference type="Pfam" id="PF02875">
    <property type="entry name" value="Mur_ligase_C"/>
    <property type="match status" value="1"/>
</dbReference>
<dbReference type="InterPro" id="IPR035911">
    <property type="entry name" value="MurE/MurF_N"/>
</dbReference>
<dbReference type="Proteomes" id="UP000515819">
    <property type="component" value="Chromosome"/>
</dbReference>
<dbReference type="UniPathway" id="UPA00219"/>
<dbReference type="Pfam" id="PF01225">
    <property type="entry name" value="Mur_ligase"/>
    <property type="match status" value="1"/>
</dbReference>
<feature type="binding site" evidence="10">
    <location>
        <begin position="111"/>
        <end position="117"/>
    </location>
    <ligand>
        <name>ATP</name>
        <dbReference type="ChEBI" id="CHEBI:30616"/>
    </ligand>
</feature>
<feature type="domain" description="Mur ligase C-terminal" evidence="13">
    <location>
        <begin position="319"/>
        <end position="440"/>
    </location>
</feature>
<dbReference type="Gene3D" id="3.40.1390.10">
    <property type="entry name" value="MurE/MurF, N-terminal domain"/>
    <property type="match status" value="1"/>
</dbReference>
<evidence type="ECO:0000259" key="12">
    <source>
        <dbReference type="Pfam" id="PF01225"/>
    </source>
</evidence>
<dbReference type="SUPFAM" id="SSF53623">
    <property type="entry name" value="MurD-like peptide ligases, catalytic domain"/>
    <property type="match status" value="1"/>
</dbReference>
<protein>
    <recommendedName>
        <fullName evidence="10 11">UDP-N-acetylmuramoyl-tripeptide--D-alanyl-D-alanine ligase</fullName>
        <ecNumber evidence="10 11">6.3.2.10</ecNumber>
    </recommendedName>
    <alternativeName>
        <fullName evidence="10">D-alanyl-D-alanine-adding enzyme</fullName>
    </alternativeName>
</protein>
<dbReference type="EMBL" id="CP060632">
    <property type="protein sequence ID" value="QNL99187.1"/>
    <property type="molecule type" value="Genomic_DNA"/>
</dbReference>
<dbReference type="SUPFAM" id="SSF53244">
    <property type="entry name" value="MurD-like peptide ligases, peptide-binding domain"/>
    <property type="match status" value="1"/>
</dbReference>
<dbReference type="SUPFAM" id="SSF63418">
    <property type="entry name" value="MurE/MurF N-terminal domain"/>
    <property type="match status" value="1"/>
</dbReference>
<feature type="domain" description="Mur ligase central" evidence="14">
    <location>
        <begin position="109"/>
        <end position="295"/>
    </location>
</feature>
<dbReference type="Gene3D" id="3.40.1190.10">
    <property type="entry name" value="Mur-like, catalytic domain"/>
    <property type="match status" value="1"/>
</dbReference>
<evidence type="ECO:0000256" key="11">
    <source>
        <dbReference type="RuleBase" id="RU004136"/>
    </source>
</evidence>
<dbReference type="GO" id="GO:0009252">
    <property type="term" value="P:peptidoglycan biosynthetic process"/>
    <property type="evidence" value="ECO:0007669"/>
    <property type="project" value="UniProtKB-UniRule"/>
</dbReference>
<keyword evidence="5 10" id="KW-0067">ATP-binding</keyword>
<keyword evidence="7 10" id="KW-0573">Peptidoglycan synthesis</keyword>
<dbReference type="RefSeq" id="WP_249321074.1">
    <property type="nucleotide sequence ID" value="NZ_CP060632.1"/>
</dbReference>
<feature type="domain" description="Mur ligase N-terminal catalytic" evidence="12">
    <location>
        <begin position="26"/>
        <end position="91"/>
    </location>
</feature>
<keyword evidence="16" id="KW-1185">Reference proteome</keyword>
<keyword evidence="2 10" id="KW-0436">Ligase</keyword>
<evidence type="ECO:0000313" key="16">
    <source>
        <dbReference type="Proteomes" id="UP000515819"/>
    </source>
</evidence>
<dbReference type="KEGG" id="wcp:H9Q76_10680"/>
<dbReference type="InterPro" id="IPR013221">
    <property type="entry name" value="Mur_ligase_cen"/>
</dbReference>
<comment type="catalytic activity">
    <reaction evidence="10 11">
        <text>D-alanyl-D-alanine + UDP-N-acetyl-alpha-D-muramoyl-L-alanyl-gamma-D-glutamyl-meso-2,6-diaminopimelate + ATP = UDP-N-acetyl-alpha-D-muramoyl-L-alanyl-gamma-D-glutamyl-meso-2,6-diaminopimeloyl-D-alanyl-D-alanine + ADP + phosphate + H(+)</text>
        <dbReference type="Rhea" id="RHEA:28374"/>
        <dbReference type="ChEBI" id="CHEBI:15378"/>
        <dbReference type="ChEBI" id="CHEBI:30616"/>
        <dbReference type="ChEBI" id="CHEBI:43474"/>
        <dbReference type="ChEBI" id="CHEBI:57822"/>
        <dbReference type="ChEBI" id="CHEBI:61386"/>
        <dbReference type="ChEBI" id="CHEBI:83905"/>
        <dbReference type="ChEBI" id="CHEBI:456216"/>
        <dbReference type="EC" id="6.3.2.10"/>
    </reaction>
</comment>
<evidence type="ECO:0000256" key="4">
    <source>
        <dbReference type="ARBA" id="ARBA00022741"/>
    </source>
</evidence>
<dbReference type="Pfam" id="PF08245">
    <property type="entry name" value="Mur_ligase_M"/>
    <property type="match status" value="1"/>
</dbReference>
<comment type="function">
    <text evidence="10 11">Involved in cell wall formation. Catalyzes the final step in the synthesis of UDP-N-acetylmuramoyl-pentapeptide, the precursor of murein.</text>
</comment>
<proteinExistence type="inferred from homology"/>
<dbReference type="NCBIfam" id="TIGR01143">
    <property type="entry name" value="murF"/>
    <property type="match status" value="1"/>
</dbReference>
<evidence type="ECO:0000259" key="13">
    <source>
        <dbReference type="Pfam" id="PF02875"/>
    </source>
</evidence>
<dbReference type="PANTHER" id="PTHR43024:SF1">
    <property type="entry name" value="UDP-N-ACETYLMURAMOYL-TRIPEPTIDE--D-ALANYL-D-ALANINE LIGASE"/>
    <property type="match status" value="1"/>
</dbReference>
<comment type="similarity">
    <text evidence="10">Belongs to the MurCDEF family. MurF subfamily.</text>
</comment>
<sequence>MYRLTIKDILEATGGVLLCGDENTEIKDVCINSKEIKPGDLFVPIIGERVDAHRFIESALHTGAATLTSQHTDIVVSEKPFVYVSDTEKALQDIGAYVRRKFKKPVIGVTGSVGKTTTRQMIATVLSGCLNVYQTEGNLNSQIGVPLTLRRIDENAEAAVLEMGISEPGQMEILSDMVKPDICVVTMIGVAHIEFMKTRENIRKEKLSIINHMSPDGVLFLNGDDALLAEVKGDTGVRTFTYGTGADCDYRAENLHMEDYQYVYDFVHGDTRVHVRLNALGKHNVGNSLVGLAIADYMGLDLERAAAGLSEFKGLRQKLIRVPGKYTIIDDTYNASPDSMKASLDVLEDLETTGKKIAVLGDMFELGENAEQYHYEVGKYVATKKIDELVVVGDLAQHIMQGVQDSNSDINCYSFKDNGEVALYLLSVMQPEDIVLIKGSNGMHLDEVVNNMLG</sequence>
<dbReference type="PANTHER" id="PTHR43024">
    <property type="entry name" value="UDP-N-ACETYLMURAMOYL-TRIPEPTIDE--D-ALANYL-D-ALANINE LIGASE"/>
    <property type="match status" value="1"/>
</dbReference>
<evidence type="ECO:0000256" key="3">
    <source>
        <dbReference type="ARBA" id="ARBA00022618"/>
    </source>
</evidence>
<dbReference type="Gene3D" id="3.90.190.20">
    <property type="entry name" value="Mur ligase, C-terminal domain"/>
    <property type="match status" value="1"/>
</dbReference>
<organism evidence="15 16">
    <name type="scientific">Wujia chipingensis</name>
    <dbReference type="NCBI Taxonomy" id="2763670"/>
    <lineage>
        <taxon>Bacteria</taxon>
        <taxon>Bacillati</taxon>
        <taxon>Bacillota</taxon>
        <taxon>Clostridia</taxon>
        <taxon>Lachnospirales</taxon>
        <taxon>Lachnospiraceae</taxon>
        <taxon>Wujia</taxon>
    </lineage>
</organism>
<gene>
    <name evidence="10" type="primary">murF</name>
    <name evidence="15" type="ORF">H9Q76_10680</name>
</gene>
<dbReference type="InterPro" id="IPR036615">
    <property type="entry name" value="Mur_ligase_C_dom_sf"/>
</dbReference>
<dbReference type="InterPro" id="IPR004101">
    <property type="entry name" value="Mur_ligase_C"/>
</dbReference>